<evidence type="ECO:0000313" key="1">
    <source>
        <dbReference type="EMBL" id="CAM0512472.1"/>
    </source>
</evidence>
<dbReference type="AlphaFoldDB" id="A0ABC9HIA0"/>
<comment type="caution">
    <text evidence="1">The sequence shown here is derived from an EMBL/GenBank/DDBJ whole genome shotgun (WGS) entry which is preliminary data.</text>
</comment>
<dbReference type="EMBL" id="CANUEZ050000214">
    <property type="protein sequence ID" value="CAM0512472.1"/>
    <property type="molecule type" value="Genomic_DNA"/>
</dbReference>
<sequence length="86" mass="9940">MNLYICPSGVEQDFIYRGSDSVQHCSLLRLSSQTIWKHFTSIRSHDVGALNARARLDSVNEPIRRNRQAGSWAKLRREQQKTYTCS</sequence>
<evidence type="ECO:0000313" key="2">
    <source>
        <dbReference type="Proteomes" id="UP001189180"/>
    </source>
</evidence>
<dbReference type="Proteomes" id="UP001189180">
    <property type="component" value="Unassembled WGS sequence"/>
</dbReference>
<accession>A0ABC9HIA0</accession>
<proteinExistence type="predicted"/>
<organism evidence="1 2">
    <name type="scientific">Fasciola hepatica</name>
    <name type="common">Liver fluke</name>
    <dbReference type="NCBI Taxonomy" id="6192"/>
    <lineage>
        <taxon>Eukaryota</taxon>
        <taxon>Metazoa</taxon>
        <taxon>Spiralia</taxon>
        <taxon>Lophotrochozoa</taxon>
        <taxon>Platyhelminthes</taxon>
        <taxon>Trematoda</taxon>
        <taxon>Digenea</taxon>
        <taxon>Plagiorchiida</taxon>
        <taxon>Echinostomata</taxon>
        <taxon>Echinostomatoidea</taxon>
        <taxon>Fasciolidae</taxon>
        <taxon>Fasciola</taxon>
    </lineage>
</organism>
<reference evidence="1 2" key="1">
    <citation type="submission" date="2024-08" db="EMBL/GenBank/DDBJ databases">
        <authorList>
            <person name="Paterson S."/>
        </authorList>
    </citation>
    <scope>NUCLEOTIDE SEQUENCE [LARGE SCALE GENOMIC DNA]</scope>
</reference>
<keyword evidence="2" id="KW-1185">Reference proteome</keyword>
<protein>
    <submittedName>
        <fullName evidence="1">Uncharacterized protein</fullName>
    </submittedName>
</protein>
<name>A0ABC9HIA0_FASHE</name>
<gene>
    <name evidence="1" type="ORF">FHB240107_LOCUS8609</name>
</gene>